<evidence type="ECO:0000256" key="4">
    <source>
        <dbReference type="ARBA" id="ARBA00022692"/>
    </source>
</evidence>
<keyword evidence="8 9" id="KW-0472">Membrane</keyword>
<evidence type="ECO:0000256" key="2">
    <source>
        <dbReference type="ARBA" id="ARBA00008807"/>
    </source>
</evidence>
<evidence type="ECO:0000256" key="9">
    <source>
        <dbReference type="SAM" id="Phobius"/>
    </source>
</evidence>
<dbReference type="Proteomes" id="UP000815677">
    <property type="component" value="Unassembled WGS sequence"/>
</dbReference>
<evidence type="ECO:0000256" key="7">
    <source>
        <dbReference type="ARBA" id="ARBA00022989"/>
    </source>
</evidence>
<feature type="transmembrane region" description="Helical" evidence="9">
    <location>
        <begin position="288"/>
        <end position="311"/>
    </location>
</feature>
<dbReference type="InterPro" id="IPR004648">
    <property type="entry name" value="Oligpept_transpt"/>
</dbReference>
<name>A0ABQ0KWD1_MYCCL</name>
<organism evidence="10 11">
    <name type="scientific">Mycena chlorophos</name>
    <name type="common">Agaric fungus</name>
    <name type="synonym">Agaricus chlorophos</name>
    <dbReference type="NCBI Taxonomy" id="658473"/>
    <lineage>
        <taxon>Eukaryota</taxon>
        <taxon>Fungi</taxon>
        <taxon>Dikarya</taxon>
        <taxon>Basidiomycota</taxon>
        <taxon>Agaricomycotina</taxon>
        <taxon>Agaricomycetes</taxon>
        <taxon>Agaricomycetidae</taxon>
        <taxon>Agaricales</taxon>
        <taxon>Marasmiineae</taxon>
        <taxon>Mycenaceae</taxon>
        <taxon>Mycena</taxon>
    </lineage>
</organism>
<dbReference type="Pfam" id="PF03169">
    <property type="entry name" value="OPT"/>
    <property type="match status" value="1"/>
</dbReference>
<keyword evidence="6" id="KW-0653">Protein transport</keyword>
<comment type="subcellular location">
    <subcellularLocation>
        <location evidence="1">Membrane</location>
        <topology evidence="1">Multi-pass membrane protein</topology>
    </subcellularLocation>
</comment>
<keyword evidence="5" id="KW-0571">Peptide transport</keyword>
<proteinExistence type="inferred from homology"/>
<dbReference type="InterPro" id="IPR004813">
    <property type="entry name" value="OPT"/>
</dbReference>
<gene>
    <name evidence="10" type="ORF">MCHLO_00954</name>
</gene>
<keyword evidence="3" id="KW-0813">Transport</keyword>
<feature type="transmembrane region" description="Helical" evidence="9">
    <location>
        <begin position="164"/>
        <end position="188"/>
    </location>
</feature>
<evidence type="ECO:0000256" key="6">
    <source>
        <dbReference type="ARBA" id="ARBA00022927"/>
    </source>
</evidence>
<feature type="transmembrane region" description="Helical" evidence="9">
    <location>
        <begin position="364"/>
        <end position="386"/>
    </location>
</feature>
<feature type="transmembrane region" description="Helical" evidence="9">
    <location>
        <begin position="59"/>
        <end position="78"/>
    </location>
</feature>
<keyword evidence="11" id="KW-1185">Reference proteome</keyword>
<accession>A0ABQ0KWD1</accession>
<evidence type="ECO:0000256" key="8">
    <source>
        <dbReference type="ARBA" id="ARBA00023136"/>
    </source>
</evidence>
<keyword evidence="4 9" id="KW-0812">Transmembrane</keyword>
<keyword evidence="7 9" id="KW-1133">Transmembrane helix</keyword>
<evidence type="ECO:0000256" key="5">
    <source>
        <dbReference type="ARBA" id="ARBA00022856"/>
    </source>
</evidence>
<sequence>MPQSLDSEKSSLSRDDAIPACSDQAGCNDAEETGQYDNIPKLVRDVVSFEELPTVTFRVIVLSAIFVAVGAFAGQLSFFRTTSAPFSVFFIVLVSWPLGKFMDQILPAYRVPLGPLSFSLNPAPFSIKEHVLIGIAGNAGANGNWATYLAANAKIYYNIDMNHAVALFFGFATSIIGFIFTILVRSILIHDPMFIFPLSLQDVTVYRAMHLKEEHGKAKQMKGFWIICGAIFIWQFIFPLTASLAPLCWMGRRNRAANFIGSGMHGMGVLNLTLNVSNITSSIITQPFFVQVIMFSGFVITMWILVPIAHFGKVWGSPTFSVMSNGLYTHNGSSYPFTSLLLPDGQLNQTRYEEVGLAYAGAQYLWDIFFAYAAFISSFVWMVLFAGPQVSAAVKAAWTGTHVRQDPLRYSRFQKFVRIVERVRSSKLFTFVDAICVWSGTGAWSTEWRAPLRRRNSRAGHSNRSRQRQQV</sequence>
<dbReference type="EMBL" id="DF838786">
    <property type="protein sequence ID" value="GAT43265.1"/>
    <property type="molecule type" value="Genomic_DNA"/>
</dbReference>
<reference evidence="10" key="1">
    <citation type="submission" date="2014-09" db="EMBL/GenBank/DDBJ databases">
        <title>Genome sequence of the luminous mushroom Mycena chlorophos for searching fungal bioluminescence genes.</title>
        <authorList>
            <person name="Tanaka Y."/>
            <person name="Kasuga D."/>
            <person name="Oba Y."/>
            <person name="Hase S."/>
            <person name="Sato K."/>
            <person name="Oba Y."/>
            <person name="Sakakibara Y."/>
        </authorList>
    </citation>
    <scope>NUCLEOTIDE SEQUENCE</scope>
</reference>
<comment type="similarity">
    <text evidence="2">Belongs to the oligopeptide OPT transporter family.</text>
</comment>
<evidence type="ECO:0000256" key="3">
    <source>
        <dbReference type="ARBA" id="ARBA00022448"/>
    </source>
</evidence>
<evidence type="ECO:0000313" key="10">
    <source>
        <dbReference type="EMBL" id="GAT43265.1"/>
    </source>
</evidence>
<evidence type="ECO:0000313" key="11">
    <source>
        <dbReference type="Proteomes" id="UP000815677"/>
    </source>
</evidence>
<evidence type="ECO:0000256" key="1">
    <source>
        <dbReference type="ARBA" id="ARBA00004141"/>
    </source>
</evidence>
<feature type="transmembrane region" description="Helical" evidence="9">
    <location>
        <begin position="223"/>
        <end position="244"/>
    </location>
</feature>
<protein>
    <submittedName>
        <fullName evidence="10">OPT oligopeptide transporter</fullName>
    </submittedName>
</protein>
<feature type="transmembrane region" description="Helical" evidence="9">
    <location>
        <begin position="84"/>
        <end position="102"/>
    </location>
</feature>
<dbReference type="PANTHER" id="PTHR22601">
    <property type="entry name" value="ISP4 LIKE PROTEIN"/>
    <property type="match status" value="1"/>
</dbReference>